<evidence type="ECO:0000256" key="3">
    <source>
        <dbReference type="ARBA" id="ARBA00022692"/>
    </source>
</evidence>
<feature type="transmembrane region" description="Helical" evidence="6">
    <location>
        <begin position="62"/>
        <end position="86"/>
    </location>
</feature>
<comment type="subcellular location">
    <subcellularLocation>
        <location evidence="1">Membrane</location>
        <topology evidence="1">Multi-pass membrane protein</topology>
    </subcellularLocation>
</comment>
<keyword evidence="4 6" id="KW-1133">Transmembrane helix</keyword>
<feature type="transmembrane region" description="Helical" evidence="6">
    <location>
        <begin position="12"/>
        <end position="35"/>
    </location>
</feature>
<dbReference type="InterPro" id="IPR056552">
    <property type="entry name" value="Ribonucl_Kappa"/>
</dbReference>
<keyword evidence="5 6" id="KW-0472">Membrane</keyword>
<dbReference type="RefSeq" id="XP_002733321.1">
    <property type="nucleotide sequence ID" value="XM_002733275.2"/>
</dbReference>
<evidence type="ECO:0000256" key="5">
    <source>
        <dbReference type="ARBA" id="ARBA00023136"/>
    </source>
</evidence>
<evidence type="ECO:0000256" key="4">
    <source>
        <dbReference type="ARBA" id="ARBA00022989"/>
    </source>
</evidence>
<proteinExistence type="inferred from homology"/>
<dbReference type="GeneID" id="100366595"/>
<protein>
    <submittedName>
        <fullName evidence="8">Ribonuclease kappa-B-like</fullName>
    </submittedName>
</protein>
<dbReference type="Proteomes" id="UP000694865">
    <property type="component" value="Unplaced"/>
</dbReference>
<dbReference type="Pfam" id="PF23489">
    <property type="entry name" value="V-ATPase_su_f"/>
    <property type="match status" value="1"/>
</dbReference>
<keyword evidence="7" id="KW-1185">Reference proteome</keyword>
<evidence type="ECO:0000313" key="7">
    <source>
        <dbReference type="Proteomes" id="UP000694865"/>
    </source>
</evidence>
<reference evidence="8" key="1">
    <citation type="submission" date="2025-08" db="UniProtKB">
        <authorList>
            <consortium name="RefSeq"/>
        </authorList>
    </citation>
    <scope>IDENTIFICATION</scope>
    <source>
        <tissue evidence="8">Testes</tissue>
    </source>
</reference>
<keyword evidence="3 6" id="KW-0812">Transmembrane</keyword>
<dbReference type="InterPro" id="IPR026770">
    <property type="entry name" value="RNase_K"/>
</dbReference>
<gene>
    <name evidence="8" type="primary">LOC100366595</name>
</gene>
<evidence type="ECO:0000256" key="1">
    <source>
        <dbReference type="ARBA" id="ARBA00004141"/>
    </source>
</evidence>
<evidence type="ECO:0000256" key="2">
    <source>
        <dbReference type="ARBA" id="ARBA00008458"/>
    </source>
</evidence>
<evidence type="ECO:0000256" key="6">
    <source>
        <dbReference type="SAM" id="Phobius"/>
    </source>
</evidence>
<dbReference type="PANTHER" id="PTHR31733">
    <property type="entry name" value="RIBONUCLEASE KAPPA"/>
    <property type="match status" value="1"/>
</dbReference>
<comment type="similarity">
    <text evidence="2">Belongs to the RNase K family.</text>
</comment>
<organism evidence="7 8">
    <name type="scientific">Saccoglossus kowalevskii</name>
    <name type="common">Acorn worm</name>
    <dbReference type="NCBI Taxonomy" id="10224"/>
    <lineage>
        <taxon>Eukaryota</taxon>
        <taxon>Metazoa</taxon>
        <taxon>Hemichordata</taxon>
        <taxon>Enteropneusta</taxon>
        <taxon>Harrimaniidae</taxon>
        <taxon>Saccoglossus</taxon>
    </lineage>
</organism>
<name>A0ABM0GMQ4_SACKO</name>
<sequence>MPILVPGICGPRASICCLLTSIWGITLLVIVGILLRFDAVAFLEDLPLPEADDYNQESVHEVYVAASNNCFIAAGLYVLCMVFSFWQKWEYSRVPFRMN</sequence>
<accession>A0ABM0GMQ4</accession>
<evidence type="ECO:0000313" key="8">
    <source>
        <dbReference type="RefSeq" id="XP_002733321.1"/>
    </source>
</evidence>